<reference evidence="1 2" key="1">
    <citation type="submission" date="2016-01" db="EMBL/GenBank/DDBJ databases">
        <title>Whole genome sequence and analysis of Micromonospora rosaria DSM 803, which can produce antibacterial substance rosamicin.</title>
        <authorList>
            <person name="Yang H."/>
            <person name="He X."/>
            <person name="Zhu D."/>
        </authorList>
    </citation>
    <scope>NUCLEOTIDE SEQUENCE [LARGE SCALE GENOMIC DNA]</scope>
    <source>
        <strain evidence="1 2">DSM 803</strain>
    </source>
</reference>
<name>A0A136PXC3_9ACTN</name>
<sequence>MRQAFAHEAVLVVEPDADIRAPGAAITVALCGHWDHHPPCPLAAHHTQTERVGDLVQLRTLFAAEPDAEGLVRQRINETLSGGELLGPDGTVTHWRLRFSGPSEVTAEEADHAERLTRT</sequence>
<dbReference type="Proteomes" id="UP000070620">
    <property type="component" value="Unassembled WGS sequence"/>
</dbReference>
<proteinExistence type="predicted"/>
<keyword evidence="2" id="KW-1185">Reference proteome</keyword>
<dbReference type="AlphaFoldDB" id="A0A136PXC3"/>
<protein>
    <submittedName>
        <fullName evidence="1">Uncharacterized protein</fullName>
    </submittedName>
</protein>
<organism evidence="1 2">
    <name type="scientific">Micromonospora rosaria</name>
    <dbReference type="NCBI Taxonomy" id="47874"/>
    <lineage>
        <taxon>Bacteria</taxon>
        <taxon>Bacillati</taxon>
        <taxon>Actinomycetota</taxon>
        <taxon>Actinomycetes</taxon>
        <taxon>Micromonosporales</taxon>
        <taxon>Micromonosporaceae</taxon>
        <taxon>Micromonospora</taxon>
    </lineage>
</organism>
<evidence type="ECO:0000313" key="2">
    <source>
        <dbReference type="Proteomes" id="UP000070620"/>
    </source>
</evidence>
<dbReference type="EMBL" id="LRQV01000010">
    <property type="protein sequence ID" value="KXK63065.1"/>
    <property type="molecule type" value="Genomic_DNA"/>
</dbReference>
<dbReference type="RefSeq" id="WP_067360544.1">
    <property type="nucleotide sequence ID" value="NZ_JBIUBN010000015.1"/>
</dbReference>
<evidence type="ECO:0000313" key="1">
    <source>
        <dbReference type="EMBL" id="KXK63065.1"/>
    </source>
</evidence>
<gene>
    <name evidence="1" type="ORF">AWW66_05330</name>
</gene>
<comment type="caution">
    <text evidence="1">The sequence shown here is derived from an EMBL/GenBank/DDBJ whole genome shotgun (WGS) entry which is preliminary data.</text>
</comment>
<dbReference type="OrthoDB" id="3785690at2"/>
<accession>A0A136PXC3</accession>